<dbReference type="PANTHER" id="PTHR33528">
    <property type="entry name" value="OS07G0239500 PROTEIN"/>
    <property type="match status" value="1"/>
</dbReference>
<evidence type="ECO:0000313" key="2">
    <source>
        <dbReference type="EMBL" id="KAH7388528.1"/>
    </source>
</evidence>
<name>A0A8T2T272_CERRI</name>
<dbReference type="Pfam" id="PF15054">
    <property type="entry name" value="DUF4535"/>
    <property type="match status" value="1"/>
</dbReference>
<dbReference type="EMBL" id="CM035421">
    <property type="protein sequence ID" value="KAH7388528.1"/>
    <property type="molecule type" value="Genomic_DNA"/>
</dbReference>
<reference evidence="2" key="1">
    <citation type="submission" date="2021-08" db="EMBL/GenBank/DDBJ databases">
        <title>WGS assembly of Ceratopteris richardii.</title>
        <authorList>
            <person name="Marchant D.B."/>
            <person name="Chen G."/>
            <person name="Jenkins J."/>
            <person name="Shu S."/>
            <person name="Leebens-Mack J."/>
            <person name="Grimwood J."/>
            <person name="Schmutz J."/>
            <person name="Soltis P."/>
            <person name="Soltis D."/>
            <person name="Chen Z.-H."/>
        </authorList>
    </citation>
    <scope>NUCLEOTIDE SEQUENCE</scope>
    <source>
        <strain evidence="2">Whitten #5841</strain>
        <tissue evidence="2">Leaf</tissue>
    </source>
</reference>
<evidence type="ECO:0000256" key="1">
    <source>
        <dbReference type="SAM" id="SignalP"/>
    </source>
</evidence>
<organism evidence="2 3">
    <name type="scientific">Ceratopteris richardii</name>
    <name type="common">Triangle waterfern</name>
    <dbReference type="NCBI Taxonomy" id="49495"/>
    <lineage>
        <taxon>Eukaryota</taxon>
        <taxon>Viridiplantae</taxon>
        <taxon>Streptophyta</taxon>
        <taxon>Embryophyta</taxon>
        <taxon>Tracheophyta</taxon>
        <taxon>Polypodiopsida</taxon>
        <taxon>Polypodiidae</taxon>
        <taxon>Polypodiales</taxon>
        <taxon>Pteridineae</taxon>
        <taxon>Pteridaceae</taxon>
        <taxon>Parkerioideae</taxon>
        <taxon>Ceratopteris</taxon>
    </lineage>
</organism>
<evidence type="ECO:0000313" key="3">
    <source>
        <dbReference type="Proteomes" id="UP000825935"/>
    </source>
</evidence>
<proteinExistence type="predicted"/>
<feature type="chain" id="PRO_5035938748" evidence="1">
    <location>
        <begin position="18"/>
        <end position="61"/>
    </location>
</feature>
<dbReference type="AlphaFoldDB" id="A0A8T2T272"/>
<dbReference type="OrthoDB" id="2012160at2759"/>
<accession>A0A8T2T272</accession>
<keyword evidence="1" id="KW-0732">Signal</keyword>
<protein>
    <submittedName>
        <fullName evidence="2">Uncharacterized protein</fullName>
    </submittedName>
</protein>
<dbReference type="PANTHER" id="PTHR33528:SF14">
    <property type="entry name" value="SOLUTE CARRIER FAMILY 35 MEMBER A4"/>
    <property type="match status" value="1"/>
</dbReference>
<dbReference type="Proteomes" id="UP000825935">
    <property type="component" value="Chromosome 16"/>
</dbReference>
<dbReference type="OMA" id="YVAQSYQ"/>
<dbReference type="InterPro" id="IPR027854">
    <property type="entry name" value="STMP1"/>
</dbReference>
<gene>
    <name evidence="2" type="ORF">KP509_16G080300</name>
</gene>
<feature type="signal peptide" evidence="1">
    <location>
        <begin position="1"/>
        <end position="17"/>
    </location>
</feature>
<comment type="caution">
    <text evidence="2">The sequence shown here is derived from an EMBL/GenBank/DDBJ whole genome shotgun (WGS) entry which is preliminary data.</text>
</comment>
<keyword evidence="3" id="KW-1185">Reference proteome</keyword>
<sequence length="61" mass="6858">MAMSSSVVFFCAGSLYGIYVAQNYNVPDVAKLFKTVVLMARIYEESYRKRPPRDDDSSGRG</sequence>